<gene>
    <name evidence="1" type="ORF">BDB_160022</name>
</gene>
<evidence type="ECO:0000313" key="1">
    <source>
        <dbReference type="EMBL" id="CCA81785.1"/>
    </source>
</evidence>
<reference evidence="1" key="1">
    <citation type="journal article" date="2011" name="PLoS ONE">
        <title>Ralstonia syzygii, the Blood Disease Bacterium and some Asian R. solanacearum strains form a single genomic species despite divergent lifestyles.</title>
        <authorList>
            <person name="Remenant B."/>
            <person name="de Cambiaire J.C."/>
            <person name="Cellier G."/>
            <person name="Jacobs J.M."/>
            <person name="Mangenot S."/>
            <person name="Barbe V."/>
            <person name="Lajus A."/>
            <person name="Vallenet D."/>
            <person name="Medigue C."/>
            <person name="Fegan M."/>
            <person name="Allen C."/>
            <person name="Prior P."/>
        </authorList>
    </citation>
    <scope>NUCLEOTIDE SEQUENCE</scope>
    <source>
        <strain evidence="1">R229</strain>
    </source>
</reference>
<proteinExistence type="predicted"/>
<name>G2ZRX2_9RALS</name>
<sequence length="75" mass="8100">MRWCRSHHWCHLIHGDGAWPGNPHCKAECGARTSLEADLAGPYDGAVAGHLAMTRIGLPRARKAQRSAMGGGRVQ</sequence>
<reference evidence="1" key="2">
    <citation type="submission" date="2011-04" db="EMBL/GenBank/DDBJ databases">
        <authorList>
            <person name="Genoscope - CEA"/>
        </authorList>
    </citation>
    <scope>NUCLEOTIDE SEQUENCE</scope>
    <source>
        <strain evidence="1">R229</strain>
    </source>
</reference>
<organism evidence="1">
    <name type="scientific">blood disease bacterium R229</name>
    <dbReference type="NCBI Taxonomy" id="741978"/>
    <lineage>
        <taxon>Bacteria</taxon>
        <taxon>Pseudomonadati</taxon>
        <taxon>Pseudomonadota</taxon>
        <taxon>Betaproteobacteria</taxon>
        <taxon>Burkholderiales</taxon>
        <taxon>Burkholderiaceae</taxon>
        <taxon>Ralstonia</taxon>
        <taxon>Ralstonia solanacearum species complex</taxon>
    </lineage>
</organism>
<accession>G2ZRX2</accession>
<protein>
    <submittedName>
        <fullName evidence="1">Uncharacterized protein</fullName>
    </submittedName>
</protein>
<dbReference type="AlphaFoldDB" id="G2ZRX2"/>
<dbReference type="EMBL" id="FR854072">
    <property type="protein sequence ID" value="CCA81785.1"/>
    <property type="molecule type" value="Genomic_DNA"/>
</dbReference>